<reference evidence="4 5" key="1">
    <citation type="submission" date="2018-11" db="EMBL/GenBank/DDBJ databases">
        <title>Genome sequence of Apiotrichum porosum DSM 27194.</title>
        <authorList>
            <person name="Aliyu H."/>
            <person name="Gorte O."/>
            <person name="Ochsenreither K."/>
        </authorList>
    </citation>
    <scope>NUCLEOTIDE SEQUENCE [LARGE SCALE GENOMIC DNA]</scope>
    <source>
        <strain evidence="4 5">DSM 27194</strain>
    </source>
</reference>
<evidence type="ECO:0000313" key="4">
    <source>
        <dbReference type="EMBL" id="RSH82053.1"/>
    </source>
</evidence>
<dbReference type="SUPFAM" id="SSF51735">
    <property type="entry name" value="NAD(P)-binding Rossmann-fold domains"/>
    <property type="match status" value="1"/>
</dbReference>
<dbReference type="Proteomes" id="UP000279236">
    <property type="component" value="Unassembled WGS sequence"/>
</dbReference>
<comment type="caution">
    <text evidence="4">The sequence shown here is derived from an EMBL/GenBank/DDBJ whole genome shotgun (WGS) entry which is preliminary data.</text>
</comment>
<comment type="similarity">
    <text evidence="2">Belongs to the NAD(P)-dependent epimerase/dehydratase family. Dihydroflavonol-4-reductase subfamily.</text>
</comment>
<dbReference type="Pfam" id="PF01370">
    <property type="entry name" value="Epimerase"/>
    <property type="match status" value="1"/>
</dbReference>
<feature type="domain" description="NAD-dependent epimerase/dehydratase" evidence="3">
    <location>
        <begin position="71"/>
        <end position="341"/>
    </location>
</feature>
<gene>
    <name evidence="4" type="primary">GRE2_7</name>
    <name evidence="4" type="ORF">EHS24_008257</name>
</gene>
<evidence type="ECO:0000256" key="1">
    <source>
        <dbReference type="ARBA" id="ARBA00023002"/>
    </source>
</evidence>
<dbReference type="InterPro" id="IPR050425">
    <property type="entry name" value="NAD(P)_dehydrat-like"/>
</dbReference>
<accession>A0A427XTB1</accession>
<keyword evidence="5" id="KW-1185">Reference proteome</keyword>
<dbReference type="GeneID" id="39592800"/>
<keyword evidence="1" id="KW-0560">Oxidoreductase</keyword>
<dbReference type="EMBL" id="RSCE01000006">
    <property type="protein sequence ID" value="RSH82053.1"/>
    <property type="molecule type" value="Genomic_DNA"/>
</dbReference>
<dbReference type="Gene3D" id="3.40.50.720">
    <property type="entry name" value="NAD(P)-binding Rossmann-like Domain"/>
    <property type="match status" value="1"/>
</dbReference>
<dbReference type="InterPro" id="IPR001509">
    <property type="entry name" value="Epimerase_deHydtase"/>
</dbReference>
<dbReference type="PANTHER" id="PTHR10366:SF564">
    <property type="entry name" value="STEROL-4-ALPHA-CARBOXYLATE 3-DEHYDROGENASE, DECARBOXYLATING"/>
    <property type="match status" value="1"/>
</dbReference>
<dbReference type="PANTHER" id="PTHR10366">
    <property type="entry name" value="NAD DEPENDENT EPIMERASE/DEHYDRATASE"/>
    <property type="match status" value="1"/>
</dbReference>
<dbReference type="OrthoDB" id="2735536at2759"/>
<evidence type="ECO:0000313" key="5">
    <source>
        <dbReference type="Proteomes" id="UP000279236"/>
    </source>
</evidence>
<sequence length="431" mass="47846">MHRAHVASALGLSHLDISKLLSCNLRSLFLPIPPLPPTPPLLAFEHDNRRPSQGFTRFVILTGDLMADCPVLVTGASGYIASWTSLYLLEQGLTVRGTTRNDKKGQWMKQMYRERGFDKFDYVVVSDLLNVSHLRVAGGVAMLTLAKDNAFDEAVKGVDAIIHMASPFHWNVEKPSDFIDSAVAGTVWALKAASKEPKVKRVVVTSSYASILENREPLGSHTFTEKDWNQQSIDEVNEKGVDAWRMHWYRASKTLAERAAWKYIEDEKPTFDLVTICPPYVLGPIIHEAASPESLNTSVANWYAFLSGQKTTEDAVAPAGILCDVRDVARCHVKGLVLPEAGGQRFGVSTRTFTIQTLLDNIITDERIMAAFPKTVRGVPGKEVPPQNWFDCSKSLKVLNIQPTHESKTAIDMTESLLERQKSWNKVTAAS</sequence>
<dbReference type="STRING" id="105984.A0A427XTB1"/>
<dbReference type="RefSeq" id="XP_028476508.1">
    <property type="nucleotide sequence ID" value="XM_028623575.1"/>
</dbReference>
<evidence type="ECO:0000256" key="2">
    <source>
        <dbReference type="ARBA" id="ARBA00023445"/>
    </source>
</evidence>
<dbReference type="GO" id="GO:0016616">
    <property type="term" value="F:oxidoreductase activity, acting on the CH-OH group of donors, NAD or NADP as acceptor"/>
    <property type="evidence" value="ECO:0007669"/>
    <property type="project" value="TreeGrafter"/>
</dbReference>
<dbReference type="AlphaFoldDB" id="A0A427XTB1"/>
<organism evidence="4 5">
    <name type="scientific">Apiotrichum porosum</name>
    <dbReference type="NCBI Taxonomy" id="105984"/>
    <lineage>
        <taxon>Eukaryota</taxon>
        <taxon>Fungi</taxon>
        <taxon>Dikarya</taxon>
        <taxon>Basidiomycota</taxon>
        <taxon>Agaricomycotina</taxon>
        <taxon>Tremellomycetes</taxon>
        <taxon>Trichosporonales</taxon>
        <taxon>Trichosporonaceae</taxon>
        <taxon>Apiotrichum</taxon>
    </lineage>
</organism>
<dbReference type="InterPro" id="IPR036291">
    <property type="entry name" value="NAD(P)-bd_dom_sf"/>
</dbReference>
<evidence type="ECO:0000259" key="3">
    <source>
        <dbReference type="Pfam" id="PF01370"/>
    </source>
</evidence>
<name>A0A427XTB1_9TREE</name>
<protein>
    <submittedName>
        <fullName evidence="4">Methylglyoxal reductase (NADPH-dependent) gre2</fullName>
    </submittedName>
</protein>
<proteinExistence type="inferred from homology"/>